<evidence type="ECO:0000313" key="2">
    <source>
        <dbReference type="Proteomes" id="UP000198982"/>
    </source>
</evidence>
<protein>
    <submittedName>
        <fullName evidence="1">Uncharacterized protein</fullName>
    </submittedName>
</protein>
<gene>
    <name evidence="1" type="ORF">SAMN05216178_6976</name>
</gene>
<name>A0A1H5A4D3_9PSED</name>
<keyword evidence="2" id="KW-1185">Reference proteome</keyword>
<sequence length="96" mass="10869">MIANHEERYAAVVAEMIAAGLVDRSELPTLEALTQTIKDTMEDEALSFPDFESFFAWWDVVTAYDQMDEESSAERHKPALEVAFDLLVSQGYFEST</sequence>
<dbReference type="AlphaFoldDB" id="A0A1H5A4D3"/>
<dbReference type="Proteomes" id="UP000198982">
    <property type="component" value="Unassembled WGS sequence"/>
</dbReference>
<reference evidence="2" key="1">
    <citation type="submission" date="2016-10" db="EMBL/GenBank/DDBJ databases">
        <authorList>
            <person name="Varghese N."/>
            <person name="Submissions S."/>
        </authorList>
    </citation>
    <scope>NUCLEOTIDE SEQUENCE [LARGE SCALE GENOMIC DNA]</scope>
    <source>
        <strain evidence="2">DSM 9751</strain>
    </source>
</reference>
<evidence type="ECO:0000313" key="1">
    <source>
        <dbReference type="EMBL" id="SED37097.1"/>
    </source>
</evidence>
<proteinExistence type="predicted"/>
<dbReference type="EMBL" id="FNTJ01000003">
    <property type="protein sequence ID" value="SED37097.1"/>
    <property type="molecule type" value="Genomic_DNA"/>
</dbReference>
<accession>A0A1H5A4D3</accession>
<organism evidence="1 2">
    <name type="scientific">Pseudomonas saponiphila</name>
    <dbReference type="NCBI Taxonomy" id="556534"/>
    <lineage>
        <taxon>Bacteria</taxon>
        <taxon>Pseudomonadati</taxon>
        <taxon>Pseudomonadota</taxon>
        <taxon>Gammaproteobacteria</taxon>
        <taxon>Pseudomonadales</taxon>
        <taxon>Pseudomonadaceae</taxon>
        <taxon>Pseudomonas</taxon>
    </lineage>
</organism>
<dbReference type="RefSeq" id="WP_092320930.1">
    <property type="nucleotide sequence ID" value="NZ_FNTJ01000003.1"/>
</dbReference>